<evidence type="ECO:0000259" key="2">
    <source>
        <dbReference type="Pfam" id="PF21007"/>
    </source>
</evidence>
<dbReference type="GO" id="GO:0090162">
    <property type="term" value="P:establishment of epithelial cell polarity"/>
    <property type="evidence" value="ECO:0007669"/>
    <property type="project" value="InterPro"/>
</dbReference>
<dbReference type="GO" id="GO:0036064">
    <property type="term" value="C:ciliary basal body"/>
    <property type="evidence" value="ECO:0007669"/>
    <property type="project" value="TreeGrafter"/>
</dbReference>
<dbReference type="HOGENOM" id="CLU_028242_0_0_1"/>
<evidence type="ECO:0000313" key="4">
    <source>
        <dbReference type="Proteomes" id="UP000007646"/>
    </source>
</evidence>
<feature type="coiled-coil region" evidence="1">
    <location>
        <begin position="31"/>
        <end position="148"/>
    </location>
</feature>
<proteinExistence type="predicted"/>
<keyword evidence="1" id="KW-0175">Coiled coil</keyword>
<dbReference type="Ensembl" id="ENSLAFT00000035685.1">
    <property type="protein sequence ID" value="ENSLAFP00000019536.1"/>
    <property type="gene ID" value="ENSLAFG00000026122.1"/>
</dbReference>
<feature type="coiled-coil region" evidence="1">
    <location>
        <begin position="221"/>
        <end position="259"/>
    </location>
</feature>
<sequence length="512" mass="59718">MHPDPLPRSQMPGATCQRQVLAAQAPLQAELLQSQAQLAELEAQVRKLELERTQHTLLLDSLQQRHQADLELIESAHRSHVKVLETSYQQREERLRRENEELVARYLSHCQEAELARTELVAQHQRRLAAAAQEKDQEMERLRELQRASILEMRKDHEEQLQHLKLLKDREIDAVTSATSHTRSLNGVIEQMEKFSSSLNELSSRVEASHLTTSQEWELGVRQRDEQLRALQERLGRQQRDMEEERGRLQEVIAKMEARLGEQSRLLEQERWRVSAEQSKAESAQRSLEEQRKVLVQQTAMEREELERAKSALLEEQKSVMHKCGEERRRLATEWAEFFAQQKLSKERAEREAERALQADTQREGTLVSLAKEQAELKIRASELRAKEDQLAAEREALERERQELQLEKERVNAAALRVRLRAGEVEAMSKVASEKYEAGERALLEAHQVQSEHQARLRQVQQQQEQLRQQEQHVHQEHLSLAQQRLQLDRELDRIQQDLPSGLVGLLSRLQ</sequence>
<gene>
    <name evidence="3" type="primary">FBF1</name>
</gene>
<dbReference type="OMA" id="DDRMILM"/>
<dbReference type="GO" id="GO:0097539">
    <property type="term" value="C:ciliary transition fiber"/>
    <property type="evidence" value="ECO:0007669"/>
    <property type="project" value="InterPro"/>
</dbReference>
<dbReference type="PANTHER" id="PTHR33689:SF1">
    <property type="entry name" value="FAS-BINDING FACTOR 1"/>
    <property type="match status" value="1"/>
</dbReference>
<dbReference type="GO" id="GO:0060271">
    <property type="term" value="P:cilium assembly"/>
    <property type="evidence" value="ECO:0007669"/>
    <property type="project" value="InterPro"/>
</dbReference>
<dbReference type="InterPro" id="IPR049390">
    <property type="entry name" value="FBF1_C"/>
</dbReference>
<dbReference type="Proteomes" id="UP000007646">
    <property type="component" value="Unassembled WGS sequence"/>
</dbReference>
<dbReference type="GeneTree" id="ENSGT00720000108861"/>
<dbReference type="GO" id="GO:0005814">
    <property type="term" value="C:centriole"/>
    <property type="evidence" value="ECO:0007669"/>
    <property type="project" value="TreeGrafter"/>
</dbReference>
<dbReference type="AlphaFoldDB" id="G3TVC8"/>
<name>G3TVC8_LOXAF</name>
<feature type="coiled-coil region" evidence="1">
    <location>
        <begin position="451"/>
        <end position="478"/>
    </location>
</feature>
<evidence type="ECO:0000256" key="1">
    <source>
        <dbReference type="SAM" id="Coils"/>
    </source>
</evidence>
<dbReference type="PANTHER" id="PTHR33689">
    <property type="entry name" value="FAS-BINDING FACTOR 1"/>
    <property type="match status" value="1"/>
</dbReference>
<dbReference type="InterPro" id="IPR033561">
    <property type="entry name" value="FBF1"/>
</dbReference>
<reference evidence="3" key="2">
    <citation type="submission" date="2025-08" db="UniProtKB">
        <authorList>
            <consortium name="Ensembl"/>
        </authorList>
    </citation>
    <scope>IDENTIFICATION</scope>
    <source>
        <strain evidence="3">Isolate ISIS603380</strain>
    </source>
</reference>
<reference evidence="3 4" key="1">
    <citation type="submission" date="2009-06" db="EMBL/GenBank/DDBJ databases">
        <title>The Genome Sequence of Loxodonta africana (African elephant).</title>
        <authorList>
            <person name="Di Palma F."/>
            <person name="Heiman D."/>
            <person name="Young S."/>
            <person name="Johnson J."/>
            <person name="Lander E.S."/>
            <person name="Lindblad-Toh K."/>
        </authorList>
    </citation>
    <scope>NUCLEOTIDE SEQUENCE [LARGE SCALE GENOMIC DNA]</scope>
    <source>
        <strain evidence="3 4">Isolate ISIS603380</strain>
    </source>
</reference>
<accession>G3TVC8</accession>
<feature type="coiled-coil region" evidence="1">
    <location>
        <begin position="296"/>
        <end position="420"/>
    </location>
</feature>
<keyword evidence="4" id="KW-1185">Reference proteome</keyword>
<organism evidence="3 4">
    <name type="scientific">Loxodonta africana</name>
    <name type="common">African elephant</name>
    <dbReference type="NCBI Taxonomy" id="9785"/>
    <lineage>
        <taxon>Eukaryota</taxon>
        <taxon>Metazoa</taxon>
        <taxon>Chordata</taxon>
        <taxon>Craniata</taxon>
        <taxon>Vertebrata</taxon>
        <taxon>Euteleostomi</taxon>
        <taxon>Mammalia</taxon>
        <taxon>Eutheria</taxon>
        <taxon>Afrotheria</taxon>
        <taxon>Proboscidea</taxon>
        <taxon>Elephantidae</taxon>
        <taxon>Loxodonta</taxon>
    </lineage>
</organism>
<evidence type="ECO:0000313" key="3">
    <source>
        <dbReference type="Ensembl" id="ENSLAFP00000019536.1"/>
    </source>
</evidence>
<reference evidence="3" key="3">
    <citation type="submission" date="2025-09" db="UniProtKB">
        <authorList>
            <consortium name="Ensembl"/>
        </authorList>
    </citation>
    <scope>IDENTIFICATION</scope>
    <source>
        <strain evidence="3">Isolate ISIS603380</strain>
    </source>
</reference>
<protein>
    <submittedName>
        <fullName evidence="3">Fas binding factor 1</fullName>
    </submittedName>
</protein>
<dbReference type="Pfam" id="PF21007">
    <property type="entry name" value="FBF1"/>
    <property type="match status" value="1"/>
</dbReference>
<feature type="domain" description="Fas-binding factor 1 C-terminal" evidence="2">
    <location>
        <begin position="48"/>
        <end position="511"/>
    </location>
</feature>